<proteinExistence type="predicted"/>
<name>G8TW69_SULAD</name>
<keyword evidence="3" id="KW-1185">Reference proteome</keyword>
<dbReference type="Proteomes" id="UP000005439">
    <property type="component" value="Chromosome"/>
</dbReference>
<organism evidence="2 3">
    <name type="scientific">Sulfobacillus acidophilus (strain ATCC 700253 / DSM 10332 / NAL)</name>
    <dbReference type="NCBI Taxonomy" id="679936"/>
    <lineage>
        <taxon>Bacteria</taxon>
        <taxon>Bacillati</taxon>
        <taxon>Bacillota</taxon>
        <taxon>Clostridia</taxon>
        <taxon>Eubacteriales</taxon>
        <taxon>Clostridiales Family XVII. Incertae Sedis</taxon>
        <taxon>Sulfobacillus</taxon>
    </lineage>
</organism>
<protein>
    <recommendedName>
        <fullName evidence="1">PspA-associated domain-containing protein</fullName>
    </recommendedName>
</protein>
<sequence length="88" mass="9916">MIVRILSEGQYRVDAKQLDQIKAIDGELMQAVTDHDEPAFHRLMEELMAIVRQGDALGPDDLVESDLILPPHDMTIEEAKKFFADPLA</sequence>
<dbReference type="AlphaFoldDB" id="G8TW69"/>
<dbReference type="EMBL" id="CP003179">
    <property type="protein sequence ID" value="AEW03712.1"/>
    <property type="molecule type" value="Genomic_DNA"/>
</dbReference>
<dbReference type="STRING" id="679936.Sulac_0139"/>
<dbReference type="KEGG" id="sap:Sulac_0139"/>
<reference evidence="2 3" key="2">
    <citation type="journal article" date="2012" name="Stand. Genomic Sci.">
        <title>Complete genome sequence of the moderately thermophilic mineral-sulfide-oxidizing firmicute Sulfobacillus acidophilus type strain (NAL(T)).</title>
        <authorList>
            <person name="Anderson I."/>
            <person name="Chertkov O."/>
            <person name="Chen A."/>
            <person name="Saunders E."/>
            <person name="Lapidus A."/>
            <person name="Nolan M."/>
            <person name="Lucas S."/>
            <person name="Hammon N."/>
            <person name="Deshpande S."/>
            <person name="Cheng J.F."/>
            <person name="Han C."/>
            <person name="Tapia R."/>
            <person name="Goodwin L.A."/>
            <person name="Pitluck S."/>
            <person name="Liolios K."/>
            <person name="Pagani I."/>
            <person name="Ivanova N."/>
            <person name="Mikhailova N."/>
            <person name="Pati A."/>
            <person name="Palaniappan K."/>
            <person name="Land M."/>
            <person name="Pan C."/>
            <person name="Rohde M."/>
            <person name="Pukall R."/>
            <person name="Goker M."/>
            <person name="Detter J.C."/>
            <person name="Woyke T."/>
            <person name="Bristow J."/>
            <person name="Eisen J.A."/>
            <person name="Markowitz V."/>
            <person name="Hugenholtz P."/>
            <person name="Kyrpides N.C."/>
            <person name="Klenk H.P."/>
            <person name="Mavromatis K."/>
        </authorList>
    </citation>
    <scope>NUCLEOTIDE SEQUENCE [LARGE SCALE GENOMIC DNA]</scope>
    <source>
        <strain evidence="3">ATCC 700253 / DSM 10332 / NAL</strain>
    </source>
</reference>
<evidence type="ECO:0000259" key="1">
    <source>
        <dbReference type="Pfam" id="PF22743"/>
    </source>
</evidence>
<evidence type="ECO:0000313" key="2">
    <source>
        <dbReference type="EMBL" id="AEW03712.1"/>
    </source>
</evidence>
<dbReference type="HOGENOM" id="CLU_186753_0_0_9"/>
<feature type="domain" description="PspA-associated" evidence="1">
    <location>
        <begin position="1"/>
        <end position="85"/>
    </location>
</feature>
<gene>
    <name evidence="2" type="ordered locus">Sulac_0139</name>
</gene>
<reference evidence="3" key="1">
    <citation type="submission" date="2011-12" db="EMBL/GenBank/DDBJ databases">
        <title>The complete genome of chromosome of Sulfobacillus acidophilus DSM 10332.</title>
        <authorList>
            <person name="Lucas S."/>
            <person name="Han J."/>
            <person name="Lapidus A."/>
            <person name="Bruce D."/>
            <person name="Goodwin L."/>
            <person name="Pitluck S."/>
            <person name="Peters L."/>
            <person name="Kyrpides N."/>
            <person name="Mavromatis K."/>
            <person name="Ivanova N."/>
            <person name="Mikhailova N."/>
            <person name="Chertkov O."/>
            <person name="Saunders E."/>
            <person name="Detter J.C."/>
            <person name="Tapia R."/>
            <person name="Han C."/>
            <person name="Land M."/>
            <person name="Hauser L."/>
            <person name="Markowitz V."/>
            <person name="Cheng J.-F."/>
            <person name="Hugenholtz P."/>
            <person name="Woyke T."/>
            <person name="Wu D."/>
            <person name="Pukall R."/>
            <person name="Gehrich-Schroeter G."/>
            <person name="Schneider S."/>
            <person name="Klenk H.-P."/>
            <person name="Eisen J.A."/>
        </authorList>
    </citation>
    <scope>NUCLEOTIDE SEQUENCE [LARGE SCALE GENOMIC DNA]</scope>
    <source>
        <strain evidence="3">ATCC 700253 / DSM 10332 / NAL</strain>
    </source>
</reference>
<dbReference type="InterPro" id="IPR054437">
    <property type="entry name" value="PspA-assoc_dom"/>
</dbReference>
<dbReference type="Pfam" id="PF22743">
    <property type="entry name" value="PspAA"/>
    <property type="match status" value="1"/>
</dbReference>
<dbReference type="PATRIC" id="fig|679936.5.peg.145"/>
<accession>G8TW69</accession>
<evidence type="ECO:0000313" key="3">
    <source>
        <dbReference type="Proteomes" id="UP000005439"/>
    </source>
</evidence>